<dbReference type="Pfam" id="PF00929">
    <property type="entry name" value="RNase_T"/>
    <property type="match status" value="1"/>
</dbReference>
<name>K6X1R7_9MICO</name>
<feature type="domain" description="Exonuclease" evidence="4">
    <location>
        <begin position="3"/>
        <end position="170"/>
    </location>
</feature>
<comment type="caution">
    <text evidence="5">The sequence shown here is derived from an EMBL/GenBank/DDBJ whole genome shotgun (WGS) entry which is preliminary data.</text>
</comment>
<keyword evidence="3" id="KW-0269">Exonuclease</keyword>
<dbReference type="SMART" id="SM00479">
    <property type="entry name" value="EXOIII"/>
    <property type="match status" value="1"/>
</dbReference>
<dbReference type="InterPro" id="IPR029024">
    <property type="entry name" value="TerB-like"/>
</dbReference>
<dbReference type="PANTHER" id="PTHR30231:SF4">
    <property type="entry name" value="PROTEIN NEN2"/>
    <property type="match status" value="1"/>
</dbReference>
<dbReference type="PANTHER" id="PTHR30231">
    <property type="entry name" value="DNA POLYMERASE III SUBUNIT EPSILON"/>
    <property type="match status" value="1"/>
</dbReference>
<sequence length="419" mass="45226">MAGYTVIDVETTGLSPSCRDRVVEIAVVWVSHDGEIQDQWVTLVNPGRDVGPTHIHGITATAVAAAPTFDEIAPYVLRALVGRIAVAHNAPFDLRFLASEFHRVGLPLTDLPLRGVCTMAWAPFFVHSSSRKLADCCAASGVALKNPHSAMDDALATAQMFQHFLRLAGGKLPWQEDLDAARVYRWPTYSGPYGQLRLAARSEGPNARQDEWLDGIVSRMPRAANPLVDSYLGVLEMAMLDGFLAEHEKAELVSVAVDSGLTRGHVLDLHADYLRAMAEVALEDHIVTPGERADIERVAAALGLRLTDVEMALAEAQQRAAASNAARTALATAVLSLEPGDRVVFTGDMTVGREEWIALAREHNLDPGGVTRTTKVVVASDPNSMSGKAIKARAYGIPIITEASFAKLLKQFVEAQLAR</sequence>
<evidence type="ECO:0000256" key="1">
    <source>
        <dbReference type="ARBA" id="ARBA00022722"/>
    </source>
</evidence>
<dbReference type="InterPro" id="IPR036397">
    <property type="entry name" value="RNaseH_sf"/>
</dbReference>
<dbReference type="Gene3D" id="3.30.420.10">
    <property type="entry name" value="Ribonuclease H-like superfamily/Ribonuclease H"/>
    <property type="match status" value="1"/>
</dbReference>
<keyword evidence="6" id="KW-1185">Reference proteome</keyword>
<evidence type="ECO:0000256" key="2">
    <source>
        <dbReference type="ARBA" id="ARBA00022801"/>
    </source>
</evidence>
<evidence type="ECO:0000256" key="3">
    <source>
        <dbReference type="ARBA" id="ARBA00022839"/>
    </source>
</evidence>
<gene>
    <name evidence="5" type="ORF">KILIM_121_00090</name>
</gene>
<dbReference type="InterPro" id="IPR012337">
    <property type="entry name" value="RNaseH-like_sf"/>
</dbReference>
<dbReference type="STRING" id="1184609.KILIM_121_00090"/>
<keyword evidence="1" id="KW-0540">Nuclease</keyword>
<evidence type="ECO:0000313" key="5">
    <source>
        <dbReference type="EMBL" id="GAB98282.1"/>
    </source>
</evidence>
<reference evidence="5 6" key="1">
    <citation type="submission" date="2012-08" db="EMBL/GenBank/DDBJ databases">
        <title>Whole genome shotgun sequence of Kineosphaera limosa NBRC 100340.</title>
        <authorList>
            <person name="Yoshida I."/>
            <person name="Isaki S."/>
            <person name="Hosoyama A."/>
            <person name="Tsuchikane K."/>
            <person name="Katsumata H."/>
            <person name="Ando Y."/>
            <person name="Ohji S."/>
            <person name="Hamada M."/>
            <person name="Tamura T."/>
            <person name="Yamazoe A."/>
            <person name="Yamazaki S."/>
            <person name="Fujita N."/>
        </authorList>
    </citation>
    <scope>NUCLEOTIDE SEQUENCE [LARGE SCALE GENOMIC DNA]</scope>
    <source>
        <strain evidence="5 6">NBRC 100340</strain>
    </source>
</reference>
<dbReference type="EMBL" id="BAHD01000121">
    <property type="protein sequence ID" value="GAB98282.1"/>
    <property type="molecule type" value="Genomic_DNA"/>
</dbReference>
<dbReference type="FunFam" id="3.30.420.10:FF:000045">
    <property type="entry name" value="3'-5' exonuclease DinG"/>
    <property type="match status" value="1"/>
</dbReference>
<dbReference type="GO" id="GO:0005829">
    <property type="term" value="C:cytosol"/>
    <property type="evidence" value="ECO:0007669"/>
    <property type="project" value="TreeGrafter"/>
</dbReference>
<protein>
    <recommendedName>
        <fullName evidence="4">Exonuclease domain-containing protein</fullName>
    </recommendedName>
</protein>
<dbReference type="eggNOG" id="COG0847">
    <property type="taxonomic scope" value="Bacteria"/>
</dbReference>
<accession>K6X1R7</accession>
<dbReference type="Gene3D" id="3.40.50.10190">
    <property type="entry name" value="BRCT domain"/>
    <property type="match status" value="1"/>
</dbReference>
<evidence type="ECO:0000313" key="6">
    <source>
        <dbReference type="Proteomes" id="UP000008366"/>
    </source>
</evidence>
<evidence type="ECO:0000259" key="4">
    <source>
        <dbReference type="SMART" id="SM00479"/>
    </source>
</evidence>
<dbReference type="InterPro" id="IPR036420">
    <property type="entry name" value="BRCT_dom_sf"/>
</dbReference>
<dbReference type="Proteomes" id="UP000008366">
    <property type="component" value="Unassembled WGS sequence"/>
</dbReference>
<dbReference type="InterPro" id="IPR013520">
    <property type="entry name" value="Ribonucl_H"/>
</dbReference>
<dbReference type="SUPFAM" id="SSF158682">
    <property type="entry name" value="TerB-like"/>
    <property type="match status" value="1"/>
</dbReference>
<organism evidence="5 6">
    <name type="scientific">Kineosphaera limosa NBRC 100340</name>
    <dbReference type="NCBI Taxonomy" id="1184609"/>
    <lineage>
        <taxon>Bacteria</taxon>
        <taxon>Bacillati</taxon>
        <taxon>Actinomycetota</taxon>
        <taxon>Actinomycetes</taxon>
        <taxon>Micrococcales</taxon>
        <taxon>Dermatophilaceae</taxon>
        <taxon>Kineosphaera</taxon>
    </lineage>
</organism>
<dbReference type="CDD" id="cd06127">
    <property type="entry name" value="DEDDh"/>
    <property type="match status" value="1"/>
</dbReference>
<dbReference type="AlphaFoldDB" id="K6X1R7"/>
<dbReference type="SUPFAM" id="SSF53098">
    <property type="entry name" value="Ribonuclease H-like"/>
    <property type="match status" value="1"/>
</dbReference>
<proteinExistence type="predicted"/>
<dbReference type="GO" id="GO:0008408">
    <property type="term" value="F:3'-5' exonuclease activity"/>
    <property type="evidence" value="ECO:0007669"/>
    <property type="project" value="TreeGrafter"/>
</dbReference>
<dbReference type="OrthoDB" id="190275at2"/>
<dbReference type="GO" id="GO:0003676">
    <property type="term" value="F:nucleic acid binding"/>
    <property type="evidence" value="ECO:0007669"/>
    <property type="project" value="InterPro"/>
</dbReference>
<keyword evidence="2" id="KW-0378">Hydrolase</keyword>